<dbReference type="Proteomes" id="UP000292408">
    <property type="component" value="Unassembled WGS sequence"/>
</dbReference>
<dbReference type="SUPFAM" id="SSF51556">
    <property type="entry name" value="Metallo-dependent hydrolases"/>
    <property type="match status" value="1"/>
</dbReference>
<proteinExistence type="inferred from homology"/>
<keyword evidence="4" id="KW-1185">Reference proteome</keyword>
<dbReference type="Gene3D" id="3.20.20.140">
    <property type="entry name" value="Metal-dependent hydrolases"/>
    <property type="match status" value="1"/>
</dbReference>
<dbReference type="RefSeq" id="WP_130282603.1">
    <property type="nucleotide sequence ID" value="NZ_SGXT01000015.1"/>
</dbReference>
<dbReference type="InterPro" id="IPR006680">
    <property type="entry name" value="Amidohydro-rel"/>
</dbReference>
<evidence type="ECO:0000259" key="2">
    <source>
        <dbReference type="Pfam" id="PF04909"/>
    </source>
</evidence>
<dbReference type="OrthoDB" id="5450317at2"/>
<evidence type="ECO:0000313" key="4">
    <source>
        <dbReference type="Proteomes" id="UP000292408"/>
    </source>
</evidence>
<organism evidence="3 4">
    <name type="scientific">Microcella alkaliphila</name>
    <dbReference type="NCBI Taxonomy" id="279828"/>
    <lineage>
        <taxon>Bacteria</taxon>
        <taxon>Bacillati</taxon>
        <taxon>Actinomycetota</taxon>
        <taxon>Actinomycetes</taxon>
        <taxon>Micrococcales</taxon>
        <taxon>Microbacteriaceae</taxon>
        <taxon>Microcella</taxon>
    </lineage>
</organism>
<accession>A0A4Q7TGD5</accession>
<dbReference type="InterPro" id="IPR032466">
    <property type="entry name" value="Metal_Hydrolase"/>
</dbReference>
<dbReference type="AlphaFoldDB" id="A0A4Q7TGD5"/>
<dbReference type="Pfam" id="PF04909">
    <property type="entry name" value="Amidohydro_2"/>
    <property type="match status" value="1"/>
</dbReference>
<sequence>MRVDAHLHLWPSTEGYSWLTPQLAPLFRGFSADEALAAITGAGFDSAVLVQAADTDADTEWLLDLAATHPWIRGVVGWVPLDDAAAAERLLDARAGRALVGIRALINDYGMPDFLDRPTVRDTLRLIASWQLPFDVHDAWPHHFDRATRVAHEVEGLTVVLDHLGKVPHDARSFADWQSALRRFAAAPNTCAKLSGMHRGGTPLDNQTFSRAWDLAFDAFGAERLMLGSDWPIPLLVDGFGAVTEQVNDAVSRLSPSDRAHIEVGTAERIYVWDT</sequence>
<evidence type="ECO:0000313" key="3">
    <source>
        <dbReference type="EMBL" id="RZT59524.1"/>
    </source>
</evidence>
<dbReference type="PANTHER" id="PTHR43569:SF2">
    <property type="entry name" value="AMIDOHYDROLASE-RELATED DOMAIN-CONTAINING PROTEIN"/>
    <property type="match status" value="1"/>
</dbReference>
<gene>
    <name evidence="3" type="ORF">EV140_1502</name>
</gene>
<protein>
    <submittedName>
        <fullName evidence="3">L-fuconolactonase</fullName>
    </submittedName>
</protein>
<name>A0A4Q7TGD5_9MICO</name>
<comment type="caution">
    <text evidence="3">The sequence shown here is derived from an EMBL/GenBank/DDBJ whole genome shotgun (WGS) entry which is preliminary data.</text>
</comment>
<comment type="similarity">
    <text evidence="1">Belongs to the metallo-dependent hydrolases superfamily.</text>
</comment>
<dbReference type="PANTHER" id="PTHR43569">
    <property type="entry name" value="AMIDOHYDROLASE"/>
    <property type="match status" value="1"/>
</dbReference>
<dbReference type="EMBL" id="SGXT01000015">
    <property type="protein sequence ID" value="RZT59524.1"/>
    <property type="molecule type" value="Genomic_DNA"/>
</dbReference>
<dbReference type="GO" id="GO:0016787">
    <property type="term" value="F:hydrolase activity"/>
    <property type="evidence" value="ECO:0007669"/>
    <property type="project" value="InterPro"/>
</dbReference>
<feature type="domain" description="Amidohydrolase-related" evidence="2">
    <location>
        <begin position="3"/>
        <end position="271"/>
    </location>
</feature>
<dbReference type="InterPro" id="IPR052350">
    <property type="entry name" value="Metallo-dep_Lactonases"/>
</dbReference>
<reference evidence="3 4" key="1">
    <citation type="journal article" date="2015" name="Stand. Genomic Sci.">
        <title>Genomic Encyclopedia of Bacterial and Archaeal Type Strains, Phase III: the genomes of soil and plant-associated and newly described type strains.</title>
        <authorList>
            <person name="Whitman W.B."/>
            <person name="Woyke T."/>
            <person name="Klenk H.P."/>
            <person name="Zhou Y."/>
            <person name="Lilburn T.G."/>
            <person name="Beck B.J."/>
            <person name="De Vos P."/>
            <person name="Vandamme P."/>
            <person name="Eisen J.A."/>
            <person name="Garrity G."/>
            <person name="Hugenholtz P."/>
            <person name="Kyrpides N.C."/>
        </authorList>
    </citation>
    <scope>NUCLEOTIDE SEQUENCE [LARGE SCALE GENOMIC DNA]</scope>
    <source>
        <strain evidence="3 4">AC4r</strain>
    </source>
</reference>
<evidence type="ECO:0000256" key="1">
    <source>
        <dbReference type="ARBA" id="ARBA00038310"/>
    </source>
</evidence>